<evidence type="ECO:0000256" key="5">
    <source>
        <dbReference type="ARBA" id="ARBA00022704"/>
    </source>
</evidence>
<dbReference type="GO" id="GO:0004869">
    <property type="term" value="F:cysteine-type endopeptidase inhibitor activity"/>
    <property type="evidence" value="ECO:0007669"/>
    <property type="project" value="UniProtKB-KW"/>
</dbReference>
<dbReference type="PROSITE" id="PS00287">
    <property type="entry name" value="CYSTATIN"/>
    <property type="match status" value="1"/>
</dbReference>
<dbReference type="Pfam" id="PF00031">
    <property type="entry name" value="Cystatin"/>
    <property type="match status" value="2"/>
</dbReference>
<dbReference type="InterPro" id="IPR018073">
    <property type="entry name" value="Prot_inh_cystat_CS"/>
</dbReference>
<dbReference type="PANTHER" id="PTHR13814">
    <property type="entry name" value="FETUIN"/>
    <property type="match status" value="1"/>
</dbReference>
<dbReference type="OrthoDB" id="9937817at2759"/>
<feature type="signal peptide" evidence="12">
    <location>
        <begin position="1"/>
        <end position="22"/>
    </location>
</feature>
<dbReference type="InterPro" id="IPR027358">
    <property type="entry name" value="Kininogen-type_cystatin_dom"/>
</dbReference>
<dbReference type="InterPro" id="IPR050735">
    <property type="entry name" value="Kininogen_Fetuin_HRG"/>
</dbReference>
<feature type="compositionally biased region" description="Pro residues" evidence="11">
    <location>
        <begin position="339"/>
        <end position="373"/>
    </location>
</feature>
<evidence type="ECO:0000256" key="9">
    <source>
        <dbReference type="ARBA" id="ARBA00023157"/>
    </source>
</evidence>
<evidence type="ECO:0000256" key="3">
    <source>
        <dbReference type="ARBA" id="ARBA00022525"/>
    </source>
</evidence>
<name>A0A9Q1I384_CONCO</name>
<dbReference type="PANTHER" id="PTHR13814:SF12">
    <property type="entry name" value="KININOGEN-1"/>
    <property type="match status" value="1"/>
</dbReference>
<dbReference type="CDD" id="cd00042">
    <property type="entry name" value="CY"/>
    <property type="match status" value="2"/>
</dbReference>
<evidence type="ECO:0000256" key="8">
    <source>
        <dbReference type="ARBA" id="ARBA00022858"/>
    </source>
</evidence>
<keyword evidence="5" id="KW-0789">Thiol protease inhibitor</keyword>
<dbReference type="GO" id="GO:0072562">
    <property type="term" value="C:blood microparticle"/>
    <property type="evidence" value="ECO:0007669"/>
    <property type="project" value="TreeGrafter"/>
</dbReference>
<dbReference type="InterPro" id="IPR046350">
    <property type="entry name" value="Cystatin_sf"/>
</dbReference>
<dbReference type="Proteomes" id="UP001152803">
    <property type="component" value="Unassembled WGS sequence"/>
</dbReference>
<evidence type="ECO:0000256" key="12">
    <source>
        <dbReference type="SAM" id="SignalP"/>
    </source>
</evidence>
<evidence type="ECO:0000256" key="4">
    <source>
        <dbReference type="ARBA" id="ARBA00022690"/>
    </source>
</evidence>
<accession>A0A9Q1I384</accession>
<dbReference type="SMART" id="SM00043">
    <property type="entry name" value="CY"/>
    <property type="match status" value="2"/>
</dbReference>
<keyword evidence="10" id="KW-0325">Glycoprotein</keyword>
<dbReference type="EMBL" id="JAFJMO010000004">
    <property type="protein sequence ID" value="KAJ8278811.1"/>
    <property type="molecule type" value="Genomic_DNA"/>
</dbReference>
<keyword evidence="4" id="KW-0646">Protease inhibitor</keyword>
<evidence type="ECO:0000256" key="10">
    <source>
        <dbReference type="ARBA" id="ARBA00023180"/>
    </source>
</evidence>
<feature type="domain" description="Cystatin kininogen-type" evidence="13">
    <location>
        <begin position="154"/>
        <end position="259"/>
    </location>
</feature>
<dbReference type="GO" id="GO:0007204">
    <property type="term" value="P:positive regulation of cytosolic calcium ion concentration"/>
    <property type="evidence" value="ECO:0007669"/>
    <property type="project" value="TreeGrafter"/>
</dbReference>
<dbReference type="SUPFAM" id="SSF54403">
    <property type="entry name" value="Cystatin/monellin"/>
    <property type="match status" value="2"/>
</dbReference>
<protein>
    <recommendedName>
        <fullName evidence="13">Cystatin kininogen-type domain-containing protein</fullName>
    </recommendedName>
</protein>
<dbReference type="Gene3D" id="3.10.450.10">
    <property type="match status" value="2"/>
</dbReference>
<evidence type="ECO:0000259" key="13">
    <source>
        <dbReference type="PROSITE" id="PS51647"/>
    </source>
</evidence>
<dbReference type="GO" id="GO:0042311">
    <property type="term" value="P:vasodilation"/>
    <property type="evidence" value="ECO:0007669"/>
    <property type="project" value="UniProtKB-KW"/>
</dbReference>
<dbReference type="GO" id="GO:0030195">
    <property type="term" value="P:negative regulation of blood coagulation"/>
    <property type="evidence" value="ECO:0007669"/>
    <property type="project" value="TreeGrafter"/>
</dbReference>
<gene>
    <name evidence="14" type="ORF">COCON_G00058770</name>
</gene>
<keyword evidence="3" id="KW-0964">Secreted</keyword>
<evidence type="ECO:0000256" key="6">
    <source>
        <dbReference type="ARBA" id="ARBA00022729"/>
    </source>
</evidence>
<feature type="compositionally biased region" description="Low complexity" evidence="11">
    <location>
        <begin position="388"/>
        <end position="399"/>
    </location>
</feature>
<evidence type="ECO:0000256" key="1">
    <source>
        <dbReference type="ARBA" id="ARBA00004239"/>
    </source>
</evidence>
<keyword evidence="6 12" id="KW-0732">Signal</keyword>
<evidence type="ECO:0000313" key="14">
    <source>
        <dbReference type="EMBL" id="KAJ8278811.1"/>
    </source>
</evidence>
<feature type="region of interest" description="Disordered" evidence="11">
    <location>
        <begin position="281"/>
        <end position="399"/>
    </location>
</feature>
<keyword evidence="8" id="KW-0838">Vasoactive</keyword>
<comment type="subcellular location">
    <subcellularLocation>
        <location evidence="1">Secreted</location>
        <location evidence="1">Extracellular space</location>
    </subcellularLocation>
</comment>
<feature type="compositionally biased region" description="Low complexity" evidence="11">
    <location>
        <begin position="286"/>
        <end position="301"/>
    </location>
</feature>
<dbReference type="InterPro" id="IPR000010">
    <property type="entry name" value="Cystatin_dom"/>
</dbReference>
<dbReference type="PRINTS" id="PR01217">
    <property type="entry name" value="PRICHEXTENSN"/>
</dbReference>
<keyword evidence="15" id="KW-1185">Reference proteome</keyword>
<reference evidence="14" key="1">
    <citation type="journal article" date="2023" name="Science">
        <title>Genome structures resolve the early diversification of teleost fishes.</title>
        <authorList>
            <person name="Parey E."/>
            <person name="Louis A."/>
            <person name="Montfort J."/>
            <person name="Bouchez O."/>
            <person name="Roques C."/>
            <person name="Iampietro C."/>
            <person name="Lluch J."/>
            <person name="Castinel A."/>
            <person name="Donnadieu C."/>
            <person name="Desvignes T."/>
            <person name="Floi Bucao C."/>
            <person name="Jouanno E."/>
            <person name="Wen M."/>
            <person name="Mejri S."/>
            <person name="Dirks R."/>
            <person name="Jansen H."/>
            <person name="Henkel C."/>
            <person name="Chen W.J."/>
            <person name="Zahm M."/>
            <person name="Cabau C."/>
            <person name="Klopp C."/>
            <person name="Thompson A.W."/>
            <person name="Robinson-Rechavi M."/>
            <person name="Braasch I."/>
            <person name="Lecointre G."/>
            <person name="Bobe J."/>
            <person name="Postlethwait J.H."/>
            <person name="Berthelot C."/>
            <person name="Roest Crollius H."/>
            <person name="Guiguen Y."/>
        </authorList>
    </citation>
    <scope>NUCLEOTIDE SEQUENCE</scope>
    <source>
        <strain evidence="14">Concon-B</strain>
    </source>
</reference>
<dbReference type="AlphaFoldDB" id="A0A9Q1I384"/>
<evidence type="ECO:0000313" key="15">
    <source>
        <dbReference type="Proteomes" id="UP001152803"/>
    </source>
</evidence>
<keyword evidence="7" id="KW-0677">Repeat</keyword>
<organism evidence="14 15">
    <name type="scientific">Conger conger</name>
    <name type="common">Conger eel</name>
    <name type="synonym">Muraena conger</name>
    <dbReference type="NCBI Taxonomy" id="82655"/>
    <lineage>
        <taxon>Eukaryota</taxon>
        <taxon>Metazoa</taxon>
        <taxon>Chordata</taxon>
        <taxon>Craniata</taxon>
        <taxon>Vertebrata</taxon>
        <taxon>Euteleostomi</taxon>
        <taxon>Actinopterygii</taxon>
        <taxon>Neopterygii</taxon>
        <taxon>Teleostei</taxon>
        <taxon>Anguilliformes</taxon>
        <taxon>Congridae</taxon>
        <taxon>Conger</taxon>
    </lineage>
</organism>
<evidence type="ECO:0000256" key="2">
    <source>
        <dbReference type="ARBA" id="ARBA00022429"/>
    </source>
</evidence>
<keyword evidence="9" id="KW-1015">Disulfide bond</keyword>
<dbReference type="FunFam" id="3.10.450.10:FF:000002">
    <property type="entry name" value="Kininogen 1"/>
    <property type="match status" value="1"/>
</dbReference>
<keyword evidence="2" id="KW-0840">Vasodilator</keyword>
<sequence length="399" mass="43384">MQGTWFLLLSALGLLRWPGGQAQVLERVLCDSKDVEAGVDLALVSYNAGLQQGNQFALYQIVGAYKAENESTTMFTLKFLARESDCPAGGDRVWQDCDYLPQRNVAPSPCTAVVSRSDPDGGLEIVSVRCQPSVEPVVVASEARCLGCPKEIDVESEELKAPVFYSLMKFNAEDGSSHHFLLRDILFATRQVVAGFKYDIRFELEKSNCSKEDFKELTEDCSPAESGPEYARCNSTIYIAPWRRVEPETHLNCERPQIIMAFGRRKPTGWSPLRHFNMEAFRPKDTPTTPEPDAADPTQPATEPPAPGPTQPATESSEESQEVTSQAPEATPDPALLLPFPPRLSAPAPSTAPPSPGSSMCPCPPPAPAPAPAPRQDDLTPAPEPSLDDALFSDLDLVG</sequence>
<evidence type="ECO:0000256" key="7">
    <source>
        <dbReference type="ARBA" id="ARBA00022737"/>
    </source>
</evidence>
<feature type="chain" id="PRO_5040208838" description="Cystatin kininogen-type domain-containing protein" evidence="12">
    <location>
        <begin position="23"/>
        <end position="399"/>
    </location>
</feature>
<proteinExistence type="predicted"/>
<dbReference type="PROSITE" id="PS51647">
    <property type="entry name" value="CYSTATIN_KININOGEN"/>
    <property type="match status" value="2"/>
</dbReference>
<evidence type="ECO:0000256" key="11">
    <source>
        <dbReference type="SAM" id="MobiDB-lite"/>
    </source>
</evidence>
<feature type="domain" description="Cystatin kininogen-type" evidence="13">
    <location>
        <begin position="30"/>
        <end position="136"/>
    </location>
</feature>
<comment type="caution">
    <text evidence="14">The sequence shown here is derived from an EMBL/GenBank/DDBJ whole genome shotgun (WGS) entry which is preliminary data.</text>
</comment>